<evidence type="ECO:0000313" key="1">
    <source>
        <dbReference type="EMBL" id="CAK7933055.1"/>
    </source>
</evidence>
<proteinExistence type="predicted"/>
<comment type="caution">
    <text evidence="1">The sequence shown here is derived from an EMBL/GenBank/DDBJ whole genome shotgun (WGS) entry which is preliminary data.</text>
</comment>
<gene>
    <name evidence="1" type="ORF">PM001_LOCUS18205</name>
</gene>
<accession>A0AAV1UEU8</accession>
<dbReference type="AlphaFoldDB" id="A0AAV1UEU8"/>
<organism evidence="1 2">
    <name type="scientific">Peronospora matthiolae</name>
    <dbReference type="NCBI Taxonomy" id="2874970"/>
    <lineage>
        <taxon>Eukaryota</taxon>
        <taxon>Sar</taxon>
        <taxon>Stramenopiles</taxon>
        <taxon>Oomycota</taxon>
        <taxon>Peronosporomycetes</taxon>
        <taxon>Peronosporales</taxon>
        <taxon>Peronosporaceae</taxon>
        <taxon>Peronospora</taxon>
    </lineage>
</organism>
<reference evidence="1" key="1">
    <citation type="submission" date="2024-01" db="EMBL/GenBank/DDBJ databases">
        <authorList>
            <person name="Webb A."/>
        </authorList>
    </citation>
    <scope>NUCLEOTIDE SEQUENCE</scope>
    <source>
        <strain evidence="1">Pm1</strain>
    </source>
</reference>
<dbReference type="Proteomes" id="UP001162060">
    <property type="component" value="Unassembled WGS sequence"/>
</dbReference>
<protein>
    <submittedName>
        <fullName evidence="1">Uncharacterized protein</fullName>
    </submittedName>
</protein>
<sequence>MMKITLNLNKLRPSLTKPAPLQLITSPTLLDFRDQVRNVDTAESGQAGPAPADHLANPVGFSVGSDDALLDDAYSADADPADADVDSDQVHDLDTTEVDRLAKECEDLRRAIGKYKQRVAPLQIGFDVLDRSFAQRVRQLDHLRTERALGHQDLHCLRSSLAAHIAELALLRAEQDLLTRDRQAQLTYLVNFVTGLPP</sequence>
<dbReference type="EMBL" id="CAKLBY020000193">
    <property type="protein sequence ID" value="CAK7933055.1"/>
    <property type="molecule type" value="Genomic_DNA"/>
</dbReference>
<evidence type="ECO:0000313" key="2">
    <source>
        <dbReference type="Proteomes" id="UP001162060"/>
    </source>
</evidence>
<name>A0AAV1UEU8_9STRA</name>